<dbReference type="SUPFAM" id="SSF52540">
    <property type="entry name" value="P-loop containing nucleoside triphosphate hydrolases"/>
    <property type="match status" value="1"/>
</dbReference>
<keyword evidence="2" id="KW-1185">Reference proteome</keyword>
<dbReference type="InterPro" id="IPR027417">
    <property type="entry name" value="P-loop_NTPase"/>
</dbReference>
<dbReference type="Gene3D" id="3.40.50.300">
    <property type="entry name" value="P-loop containing nucleotide triphosphate hydrolases"/>
    <property type="match status" value="1"/>
</dbReference>
<dbReference type="OrthoDB" id="3237545at2"/>
<evidence type="ECO:0000313" key="1">
    <source>
        <dbReference type="EMBL" id="RCG31471.1"/>
    </source>
</evidence>
<keyword evidence="1" id="KW-0808">Transferase</keyword>
<evidence type="ECO:0000313" key="2">
    <source>
        <dbReference type="Proteomes" id="UP000253094"/>
    </source>
</evidence>
<dbReference type="Proteomes" id="UP000253094">
    <property type="component" value="Unassembled WGS sequence"/>
</dbReference>
<protein>
    <submittedName>
        <fullName evidence="1">Dephospho-CoA kinase</fullName>
    </submittedName>
</protein>
<comment type="caution">
    <text evidence="1">The sequence shown here is derived from an EMBL/GenBank/DDBJ whole genome shotgun (WGS) entry which is preliminary data.</text>
</comment>
<name>A0A367FMH3_9ACTN</name>
<dbReference type="EMBL" id="QOIL01000005">
    <property type="protein sequence ID" value="RCG31471.1"/>
    <property type="molecule type" value="Genomic_DNA"/>
</dbReference>
<dbReference type="GO" id="GO:0016301">
    <property type="term" value="F:kinase activity"/>
    <property type="evidence" value="ECO:0007669"/>
    <property type="project" value="UniProtKB-KW"/>
</dbReference>
<reference evidence="1 2" key="1">
    <citation type="submission" date="2018-06" db="EMBL/GenBank/DDBJ databases">
        <title>Sphaerisporangium craniellae sp. nov., isolated from a marine sponge in the South China Sea.</title>
        <authorList>
            <person name="Li L."/>
        </authorList>
    </citation>
    <scope>NUCLEOTIDE SEQUENCE [LARGE SCALE GENOMIC DNA]</scope>
    <source>
        <strain evidence="1 2">CCTCC AA 208026</strain>
    </source>
</reference>
<dbReference type="AlphaFoldDB" id="A0A367FMH3"/>
<keyword evidence="1" id="KW-0418">Kinase</keyword>
<accession>A0A367FMH3</accession>
<sequence>MRAERARARACRTQAEVGRAGARAGRVPDERACPAWVVALDGPSGAGKTTLGRALAAELDAGLVHMDALYPGWDGLLGGVNRLVEWVLRPLAAGEAARWRRYDWALEAYAEWRELPPSPVVVVEGVGAGALATRPYVSALIWVEAPLAIRKARALGRPEDGAAYAPHWDRWARQEEAYFTADRVRDRADVIVDTT</sequence>
<gene>
    <name evidence="1" type="ORF">DQ384_11645</name>
</gene>
<proteinExistence type="predicted"/>
<organism evidence="1 2">
    <name type="scientific">Sphaerisporangium album</name>
    <dbReference type="NCBI Taxonomy" id="509200"/>
    <lineage>
        <taxon>Bacteria</taxon>
        <taxon>Bacillati</taxon>
        <taxon>Actinomycetota</taxon>
        <taxon>Actinomycetes</taxon>
        <taxon>Streptosporangiales</taxon>
        <taxon>Streptosporangiaceae</taxon>
        <taxon>Sphaerisporangium</taxon>
    </lineage>
</organism>